<dbReference type="Proteomes" id="UP000557204">
    <property type="component" value="Unassembled WGS sequence"/>
</dbReference>
<dbReference type="GO" id="GO:0006508">
    <property type="term" value="P:proteolysis"/>
    <property type="evidence" value="ECO:0007669"/>
    <property type="project" value="InterPro"/>
</dbReference>
<proteinExistence type="predicted"/>
<dbReference type="RefSeq" id="WP_171247344.1">
    <property type="nucleotide sequence ID" value="NZ_JABFAJ010000018.1"/>
</dbReference>
<reference evidence="3 4" key="1">
    <citation type="submission" date="2020-05" db="EMBL/GenBank/DDBJ databases">
        <title>Genome sequence of Isoptericola sp. JC619 isolated from Chilika lagoon, India.</title>
        <authorList>
            <person name="Kumar D."/>
            <person name="Appam K."/>
            <person name="Gandham S."/>
            <person name="Uppada J."/>
            <person name="Sasikala C."/>
            <person name="Venkata Ramana C."/>
        </authorList>
    </citation>
    <scope>NUCLEOTIDE SEQUENCE [LARGE SCALE GENOMIC DNA]</scope>
    <source>
        <strain evidence="3 4">JC619</strain>
    </source>
</reference>
<feature type="compositionally biased region" description="Polar residues" evidence="1">
    <location>
        <begin position="90"/>
        <end position="100"/>
    </location>
</feature>
<dbReference type="PANTHER" id="PTHR34385">
    <property type="entry name" value="D-ALANYL-D-ALANINE CARBOXYPEPTIDASE"/>
    <property type="match status" value="1"/>
</dbReference>
<keyword evidence="4" id="KW-1185">Reference proteome</keyword>
<feature type="compositionally biased region" description="Basic and acidic residues" evidence="1">
    <location>
        <begin position="14"/>
        <end position="25"/>
    </location>
</feature>
<dbReference type="AlphaFoldDB" id="A0A849K9E1"/>
<evidence type="ECO:0000313" key="4">
    <source>
        <dbReference type="Proteomes" id="UP000557204"/>
    </source>
</evidence>
<name>A0A849K9E1_9MICO</name>
<dbReference type="Gene3D" id="3.30.1380.10">
    <property type="match status" value="1"/>
</dbReference>
<dbReference type="GO" id="GO:0008233">
    <property type="term" value="F:peptidase activity"/>
    <property type="evidence" value="ECO:0007669"/>
    <property type="project" value="InterPro"/>
</dbReference>
<protein>
    <submittedName>
        <fullName evidence="3">Peptidase M15</fullName>
    </submittedName>
</protein>
<gene>
    <name evidence="3" type="ORF">HLI28_09830</name>
</gene>
<evidence type="ECO:0000259" key="2">
    <source>
        <dbReference type="Pfam" id="PF02557"/>
    </source>
</evidence>
<feature type="compositionally biased region" description="Basic residues" evidence="1">
    <location>
        <begin position="28"/>
        <end position="44"/>
    </location>
</feature>
<evidence type="ECO:0000313" key="3">
    <source>
        <dbReference type="EMBL" id="NNU27837.1"/>
    </source>
</evidence>
<accession>A0A849K9E1</accession>
<comment type="caution">
    <text evidence="3">The sequence shown here is derived from an EMBL/GenBank/DDBJ whole genome shotgun (WGS) entry which is preliminary data.</text>
</comment>
<dbReference type="PANTHER" id="PTHR34385:SF1">
    <property type="entry name" value="PEPTIDOGLYCAN L-ALANYL-D-GLUTAMATE ENDOPEPTIDASE CWLK"/>
    <property type="match status" value="1"/>
</dbReference>
<feature type="region of interest" description="Disordered" evidence="1">
    <location>
        <begin position="1"/>
        <end position="51"/>
    </location>
</feature>
<feature type="compositionally biased region" description="Low complexity" evidence="1">
    <location>
        <begin position="103"/>
        <end position="116"/>
    </location>
</feature>
<feature type="region of interest" description="Disordered" evidence="1">
    <location>
        <begin position="75"/>
        <end position="149"/>
    </location>
</feature>
<dbReference type="InterPro" id="IPR052179">
    <property type="entry name" value="DD-CPase-like"/>
</dbReference>
<dbReference type="SUPFAM" id="SSF55166">
    <property type="entry name" value="Hedgehog/DD-peptidase"/>
    <property type="match status" value="1"/>
</dbReference>
<evidence type="ECO:0000256" key="1">
    <source>
        <dbReference type="SAM" id="MobiDB-lite"/>
    </source>
</evidence>
<dbReference type="InterPro" id="IPR009045">
    <property type="entry name" value="Zn_M74/Hedgehog-like"/>
</dbReference>
<dbReference type="InterPro" id="IPR003709">
    <property type="entry name" value="VanY-like_core_dom"/>
</dbReference>
<dbReference type="Pfam" id="PF02557">
    <property type="entry name" value="VanY"/>
    <property type="match status" value="1"/>
</dbReference>
<organism evidence="3 4">
    <name type="scientific">Isoptericola sediminis</name>
    <dbReference type="NCBI Taxonomy" id="2733572"/>
    <lineage>
        <taxon>Bacteria</taxon>
        <taxon>Bacillati</taxon>
        <taxon>Actinomycetota</taxon>
        <taxon>Actinomycetes</taxon>
        <taxon>Micrococcales</taxon>
        <taxon>Promicromonosporaceae</taxon>
        <taxon>Isoptericola</taxon>
    </lineage>
</organism>
<feature type="domain" description="D-alanyl-D-alanine carboxypeptidase-like core" evidence="2">
    <location>
        <begin position="166"/>
        <end position="275"/>
    </location>
</feature>
<dbReference type="CDD" id="cd14814">
    <property type="entry name" value="Peptidase_M15"/>
    <property type="match status" value="1"/>
</dbReference>
<dbReference type="EMBL" id="JABFAJ010000018">
    <property type="protein sequence ID" value="NNU27837.1"/>
    <property type="molecule type" value="Genomic_DNA"/>
</dbReference>
<sequence>MDATPQGDAATPRSRREIREAEQGRSGRTARTRRPAGGRARSRGAHAAPAGHTWITRATVLGSLAAATIAGPLTAGAQGDERSPFDLDDPTSSGPSTLALLQSGASTPPTASSIAAVPRERNTVDVASRASADREPLPDCDPSAPVDGGNGQLADHSLCDLWQPGEQLRPDAAVALSALNEAFNARFGRNLCLVDSYRSLSSQYAVKASRGYLAATPGTSMHGWGLAIDLCSKETGSSEVYGWLWDNAPAYGWENPPWAQRGGSGKYEPWHFEFRAGVEEVSYWH</sequence>